<dbReference type="Pfam" id="PF20256">
    <property type="entry name" value="MoCoBD_2"/>
    <property type="match status" value="2"/>
</dbReference>
<dbReference type="EMBL" id="LT899436">
    <property type="protein sequence ID" value="SNR15349.1"/>
    <property type="molecule type" value="Genomic_DNA"/>
</dbReference>
<dbReference type="PIRSF" id="PIRSF036389">
    <property type="entry name" value="IOR_B"/>
    <property type="match status" value="1"/>
</dbReference>
<dbReference type="SMART" id="SM01008">
    <property type="entry name" value="Ald_Xan_dh_C"/>
    <property type="match status" value="1"/>
</dbReference>
<dbReference type="RefSeq" id="WP_095071002.1">
    <property type="nucleotide sequence ID" value="NZ_LT899436.1"/>
</dbReference>
<dbReference type="KEGG" id="tje:TJEJU_1621"/>
<dbReference type="InterPro" id="IPR008274">
    <property type="entry name" value="AldOxase/xan_DH_MoCoBD1"/>
</dbReference>
<dbReference type="SUPFAM" id="SSF56003">
    <property type="entry name" value="Molybdenum cofactor-binding domain"/>
    <property type="match status" value="2"/>
</dbReference>
<keyword evidence="3" id="KW-1185">Reference proteome</keyword>
<organism evidence="2 3">
    <name type="scientific">Tenacibaculum jejuense</name>
    <dbReference type="NCBI Taxonomy" id="584609"/>
    <lineage>
        <taxon>Bacteria</taxon>
        <taxon>Pseudomonadati</taxon>
        <taxon>Bacteroidota</taxon>
        <taxon>Flavobacteriia</taxon>
        <taxon>Flavobacteriales</taxon>
        <taxon>Flavobacteriaceae</taxon>
        <taxon>Tenacibaculum</taxon>
    </lineage>
</organism>
<dbReference type="InterPro" id="IPR046867">
    <property type="entry name" value="AldOxase/xan_DH_MoCoBD2"/>
</dbReference>
<name>A0A238U832_9FLAO</name>
<dbReference type="Proteomes" id="UP000215214">
    <property type="component" value="Chromosome TJEJU"/>
</dbReference>
<dbReference type="PANTHER" id="PTHR47495:SF1">
    <property type="entry name" value="BLL3820 PROTEIN"/>
    <property type="match status" value="1"/>
</dbReference>
<sequence length="720" mass="79555">MSTEQNNIRFSRRNFLRTSALASGGMLVGFNLFTACKPEAKPAVDIANLNFNDFNAFIKIADNGYVTIFSPNPEIGQGVKTAMPMIIAEELDVEWDKVHVAQAKYNKKEYKRQVAGGSQSIRFGWDALRQTGATTKQMLINAAAAKWGVDANTCKASKGIITNANGDTLGYGEVVSEAAALEVPEDVTLKKPSEYTIIGKDALNVDLDNIVTGKPLFGLDYKADGMVYASVLRPPAFGQKLESFDDAETKKVNGVTDVIKFGDKVAVIGSNTWAAMKGKKALKAVWSDDQNLESTVDHNKELIKILDGKEFDTRREDGNVKKAFAEADKVLERTYDSPFLPHNCMEPMNFYANVTAEKIHLVGPIQTPQWTAGRVAQLLKRKEEEIDLEMTRMGGGFGRRLYGDFALEAAEISNLAKKPVKVVFSREDDMTDGIYRPAIKYRIAASIKDGKLTGYHLKEAAINSNMYDLIPNFFPAGCIPNYKVSTKSYKSDITTGAWRAPYTNFLAFAEQTFFDELAEELKKDPVELRLELLQNVKDSTDEKIEYSGERMENTIKLAAEKSNWKEQKEGVFKGFAAYYSHNTHVAEVAEIEMKDGLPVVKKITAAVDCGILINPTGAINQIQGGVLDGIGHAMYGDLSFENGKPSHKNFDTYRLIRMNETPQVDVHFVKNELSPTGLGEPGLPPAGGAVANAIYKALKNRLYKQPFIKELSSKKSEVLS</sequence>
<dbReference type="Gene3D" id="3.90.1170.50">
    <property type="entry name" value="Aldehyde oxidase/xanthine dehydrogenase, a/b hammerhead"/>
    <property type="match status" value="1"/>
</dbReference>
<gene>
    <name evidence="2" type="ORF">TJEJU_1621</name>
</gene>
<dbReference type="AlphaFoldDB" id="A0A238U832"/>
<dbReference type="InterPro" id="IPR006311">
    <property type="entry name" value="TAT_signal"/>
</dbReference>
<dbReference type="InterPro" id="IPR037165">
    <property type="entry name" value="AldOxase/xan_DH_Mopterin-bd_sf"/>
</dbReference>
<evidence type="ECO:0000313" key="3">
    <source>
        <dbReference type="Proteomes" id="UP000215214"/>
    </source>
</evidence>
<evidence type="ECO:0000313" key="2">
    <source>
        <dbReference type="EMBL" id="SNR15349.1"/>
    </source>
</evidence>
<feature type="domain" description="Aldehyde oxidase/xanthine dehydrogenase a/b hammerhead" evidence="1">
    <location>
        <begin position="212"/>
        <end position="290"/>
    </location>
</feature>
<protein>
    <recommendedName>
        <fullName evidence="1">Aldehyde oxidase/xanthine dehydrogenase a/b hammerhead domain-containing protein</fullName>
    </recommendedName>
</protein>
<proteinExistence type="predicted"/>
<dbReference type="OrthoDB" id="9767994at2"/>
<dbReference type="GO" id="GO:0016491">
    <property type="term" value="F:oxidoreductase activity"/>
    <property type="evidence" value="ECO:0007669"/>
    <property type="project" value="InterPro"/>
</dbReference>
<dbReference type="Gene3D" id="3.30.365.10">
    <property type="entry name" value="Aldehyde oxidase/xanthine dehydrogenase, molybdopterin binding domain"/>
    <property type="match status" value="4"/>
</dbReference>
<dbReference type="PROSITE" id="PS51318">
    <property type="entry name" value="TAT"/>
    <property type="match status" value="1"/>
</dbReference>
<evidence type="ECO:0000259" key="1">
    <source>
        <dbReference type="SMART" id="SM01008"/>
    </source>
</evidence>
<dbReference type="InterPro" id="IPR000674">
    <property type="entry name" value="Ald_Oxase/Xan_DH_a/b"/>
</dbReference>
<reference evidence="2 3" key="1">
    <citation type="submission" date="2017-07" db="EMBL/GenBank/DDBJ databases">
        <authorList>
            <person name="Sun Z.S."/>
            <person name="Albrecht U."/>
            <person name="Echele G."/>
            <person name="Lee C.C."/>
        </authorList>
    </citation>
    <scope>NUCLEOTIDE SEQUENCE [LARGE SCALE GENOMIC DNA]</scope>
    <source>
        <strain evidence="3">type strain: KCTC 22618</strain>
    </source>
</reference>
<dbReference type="InterPro" id="IPR052516">
    <property type="entry name" value="N-heterocyclic_Hydroxylase"/>
</dbReference>
<accession>A0A238U832</accession>
<dbReference type="InterPro" id="IPR012368">
    <property type="entry name" value="OxRdtase_Mopterin-bd_su_IorB"/>
</dbReference>
<dbReference type="Pfam" id="PF02738">
    <property type="entry name" value="MoCoBD_1"/>
    <property type="match status" value="1"/>
</dbReference>
<dbReference type="PANTHER" id="PTHR47495">
    <property type="entry name" value="ALDEHYDE DEHYDROGENASE"/>
    <property type="match status" value="1"/>
</dbReference>